<keyword evidence="2" id="KW-0732">Signal</keyword>
<sequence>MRVAIAALYLGLAATVQSVSAEVKKANRDWFAATPDAQPTYFDGKQVPALPVLTDEAEFNQTKYLVVKYASPYSPHCVQFKPTYQTIYEYYYTSDIPVNHDVALPAPAATTFEEYYGLKFSTVDCINTDKICRQQGIIAYPTTILYKNGELVASVRGAKNMTTVADLIENALESEYPGTRPLHPLLPAAGASSRPVPENVPQGEVPTDESQKPLNAGERSV</sequence>
<dbReference type="KEGG" id="pfy:PFICI_03114"/>
<evidence type="ECO:0000313" key="5">
    <source>
        <dbReference type="Proteomes" id="UP000030651"/>
    </source>
</evidence>
<feature type="signal peptide" evidence="2">
    <location>
        <begin position="1"/>
        <end position="21"/>
    </location>
</feature>
<evidence type="ECO:0000259" key="3">
    <source>
        <dbReference type="PROSITE" id="PS51352"/>
    </source>
</evidence>
<evidence type="ECO:0000256" key="2">
    <source>
        <dbReference type="SAM" id="SignalP"/>
    </source>
</evidence>
<dbReference type="InterPro" id="IPR052460">
    <property type="entry name" value="ER_disulfide_reductase"/>
</dbReference>
<dbReference type="Proteomes" id="UP000030651">
    <property type="component" value="Unassembled WGS sequence"/>
</dbReference>
<dbReference type="AlphaFoldDB" id="W3XGF3"/>
<proteinExistence type="predicted"/>
<dbReference type="InterPro" id="IPR036249">
    <property type="entry name" value="Thioredoxin-like_sf"/>
</dbReference>
<dbReference type="InParanoid" id="W3XGF3"/>
<dbReference type="GO" id="GO:0016671">
    <property type="term" value="F:oxidoreductase activity, acting on a sulfur group of donors, disulfide as acceptor"/>
    <property type="evidence" value="ECO:0007669"/>
    <property type="project" value="TreeGrafter"/>
</dbReference>
<dbReference type="InterPro" id="IPR013766">
    <property type="entry name" value="Thioredoxin_domain"/>
</dbReference>
<dbReference type="RefSeq" id="XP_007829886.1">
    <property type="nucleotide sequence ID" value="XM_007831695.1"/>
</dbReference>
<dbReference type="eggNOG" id="KOG0191">
    <property type="taxonomic scope" value="Eukaryota"/>
</dbReference>
<gene>
    <name evidence="4" type="ORF">PFICI_03114</name>
</gene>
<dbReference type="EMBL" id="KI912110">
    <property type="protein sequence ID" value="ETS85089.1"/>
    <property type="molecule type" value="Genomic_DNA"/>
</dbReference>
<feature type="region of interest" description="Disordered" evidence="1">
    <location>
        <begin position="182"/>
        <end position="221"/>
    </location>
</feature>
<accession>W3XGF3</accession>
<dbReference type="STRING" id="1229662.W3XGF3"/>
<dbReference type="PROSITE" id="PS51352">
    <property type="entry name" value="THIOREDOXIN_2"/>
    <property type="match status" value="1"/>
</dbReference>
<dbReference type="GO" id="GO:0036498">
    <property type="term" value="P:IRE1-mediated unfolded protein response"/>
    <property type="evidence" value="ECO:0007669"/>
    <property type="project" value="TreeGrafter"/>
</dbReference>
<dbReference type="Gene3D" id="3.40.30.10">
    <property type="entry name" value="Glutaredoxin"/>
    <property type="match status" value="1"/>
</dbReference>
<dbReference type="PANTHER" id="PTHR44340">
    <property type="entry name" value="DNAJ HOMOLOG SUBFAMILY C MEMBER 10"/>
    <property type="match status" value="1"/>
</dbReference>
<protein>
    <recommendedName>
        <fullName evidence="3">Thioredoxin domain-containing protein</fullName>
    </recommendedName>
</protein>
<dbReference type="GO" id="GO:0051787">
    <property type="term" value="F:misfolded protein binding"/>
    <property type="evidence" value="ECO:0007669"/>
    <property type="project" value="TreeGrafter"/>
</dbReference>
<feature type="chain" id="PRO_5004834619" description="Thioredoxin domain-containing protein" evidence="2">
    <location>
        <begin position="22"/>
        <end position="221"/>
    </location>
</feature>
<organism evidence="4 5">
    <name type="scientific">Pestalotiopsis fici (strain W106-1 / CGMCC3.15140)</name>
    <dbReference type="NCBI Taxonomy" id="1229662"/>
    <lineage>
        <taxon>Eukaryota</taxon>
        <taxon>Fungi</taxon>
        <taxon>Dikarya</taxon>
        <taxon>Ascomycota</taxon>
        <taxon>Pezizomycotina</taxon>
        <taxon>Sordariomycetes</taxon>
        <taxon>Xylariomycetidae</taxon>
        <taxon>Amphisphaeriales</taxon>
        <taxon>Sporocadaceae</taxon>
        <taxon>Pestalotiopsis</taxon>
    </lineage>
</organism>
<reference evidence="5" key="1">
    <citation type="journal article" date="2015" name="BMC Genomics">
        <title>Genomic and transcriptomic analysis of the endophytic fungus Pestalotiopsis fici reveals its lifestyle and high potential for synthesis of natural products.</title>
        <authorList>
            <person name="Wang X."/>
            <person name="Zhang X."/>
            <person name="Liu L."/>
            <person name="Xiang M."/>
            <person name="Wang W."/>
            <person name="Sun X."/>
            <person name="Che Y."/>
            <person name="Guo L."/>
            <person name="Liu G."/>
            <person name="Guo L."/>
            <person name="Wang C."/>
            <person name="Yin W.B."/>
            <person name="Stadler M."/>
            <person name="Zhang X."/>
            <person name="Liu X."/>
        </authorList>
    </citation>
    <scope>NUCLEOTIDE SEQUENCE [LARGE SCALE GENOMIC DNA]</scope>
    <source>
        <strain evidence="5">W106-1 / CGMCC3.15140</strain>
    </source>
</reference>
<dbReference type="OrthoDB" id="72053at2759"/>
<feature type="domain" description="Thioredoxin" evidence="3">
    <location>
        <begin position="28"/>
        <end position="173"/>
    </location>
</feature>
<evidence type="ECO:0000313" key="4">
    <source>
        <dbReference type="EMBL" id="ETS85089.1"/>
    </source>
</evidence>
<evidence type="ECO:0000256" key="1">
    <source>
        <dbReference type="SAM" id="MobiDB-lite"/>
    </source>
</evidence>
<dbReference type="HOGENOM" id="CLU_1251050_0_0_1"/>
<dbReference type="GO" id="GO:0005788">
    <property type="term" value="C:endoplasmic reticulum lumen"/>
    <property type="evidence" value="ECO:0007669"/>
    <property type="project" value="TreeGrafter"/>
</dbReference>
<dbReference type="SUPFAM" id="SSF52833">
    <property type="entry name" value="Thioredoxin-like"/>
    <property type="match status" value="1"/>
</dbReference>
<dbReference type="CDD" id="cd02961">
    <property type="entry name" value="PDI_a_family"/>
    <property type="match status" value="1"/>
</dbReference>
<keyword evidence="5" id="KW-1185">Reference proteome</keyword>
<dbReference type="GeneID" id="19268127"/>
<dbReference type="GO" id="GO:0015035">
    <property type="term" value="F:protein-disulfide reductase activity"/>
    <property type="evidence" value="ECO:0007669"/>
    <property type="project" value="TreeGrafter"/>
</dbReference>
<name>W3XGF3_PESFW</name>
<dbReference type="PANTHER" id="PTHR44340:SF1">
    <property type="entry name" value="DNAJ HOMOLOG SUBFAMILY C MEMBER 10"/>
    <property type="match status" value="1"/>
</dbReference>
<dbReference type="Pfam" id="PF00085">
    <property type="entry name" value="Thioredoxin"/>
    <property type="match status" value="1"/>
</dbReference>